<dbReference type="Gene3D" id="3.30.460.10">
    <property type="entry name" value="Beta Polymerase, domain 2"/>
    <property type="match status" value="1"/>
</dbReference>
<dbReference type="Pfam" id="PF04229">
    <property type="entry name" value="GrpB"/>
    <property type="match status" value="1"/>
</dbReference>
<dbReference type="InterPro" id="IPR043519">
    <property type="entry name" value="NT_sf"/>
</dbReference>
<accession>A0A8J3J542</accession>
<evidence type="ECO:0000313" key="2">
    <source>
        <dbReference type="Proteomes" id="UP000612808"/>
    </source>
</evidence>
<dbReference type="PANTHER" id="PTHR34822">
    <property type="entry name" value="GRPB DOMAIN PROTEIN (AFU_ORTHOLOGUE AFUA_1G01530)"/>
    <property type="match status" value="1"/>
</dbReference>
<comment type="caution">
    <text evidence="1">The sequence shown here is derived from an EMBL/GenBank/DDBJ whole genome shotgun (WGS) entry which is preliminary data.</text>
</comment>
<proteinExistence type="predicted"/>
<sequence>MDVALTEWQPHWATDFAALAERITNAAGARIVRVDHIGSTSVPGMAAKDVIDVQVIVRNLPDPELADGLLAAGFTRSPGAHELRDHVPESWRGDPGAWDKAVFRPPAGTRPGNVHVRVAGRPNERYALLFRDFLTDDRGACASWALFKRRLALAAPDLPTYGQIKDPASDILMAAAERWATATGWQPPDPLPA</sequence>
<gene>
    <name evidence="1" type="ORF">Aru02nite_31990</name>
</gene>
<dbReference type="AlphaFoldDB" id="A0A8J3J542"/>
<organism evidence="1 2">
    <name type="scientific">Actinocatenispora rupis</name>
    <dbReference type="NCBI Taxonomy" id="519421"/>
    <lineage>
        <taxon>Bacteria</taxon>
        <taxon>Bacillati</taxon>
        <taxon>Actinomycetota</taxon>
        <taxon>Actinomycetes</taxon>
        <taxon>Micromonosporales</taxon>
        <taxon>Micromonosporaceae</taxon>
        <taxon>Actinocatenispora</taxon>
    </lineage>
</organism>
<keyword evidence="2" id="KW-1185">Reference proteome</keyword>
<dbReference type="PANTHER" id="PTHR34822:SF1">
    <property type="entry name" value="GRPB FAMILY PROTEIN"/>
    <property type="match status" value="1"/>
</dbReference>
<protein>
    <recommendedName>
        <fullName evidence="3">Dephospho-CoA kinase</fullName>
    </recommendedName>
</protein>
<name>A0A8J3J542_9ACTN</name>
<dbReference type="SUPFAM" id="SSF81301">
    <property type="entry name" value="Nucleotidyltransferase"/>
    <property type="match status" value="1"/>
</dbReference>
<dbReference type="RefSeq" id="WP_203658280.1">
    <property type="nucleotide sequence ID" value="NZ_BAAAZM010000009.1"/>
</dbReference>
<dbReference type="EMBL" id="BOMB01000017">
    <property type="protein sequence ID" value="GID12310.1"/>
    <property type="molecule type" value="Genomic_DNA"/>
</dbReference>
<evidence type="ECO:0000313" key="1">
    <source>
        <dbReference type="EMBL" id="GID12310.1"/>
    </source>
</evidence>
<evidence type="ECO:0008006" key="3">
    <source>
        <dbReference type="Google" id="ProtNLM"/>
    </source>
</evidence>
<reference evidence="1" key="1">
    <citation type="submission" date="2021-01" db="EMBL/GenBank/DDBJ databases">
        <title>Whole genome shotgun sequence of Actinocatenispora rupis NBRC 107355.</title>
        <authorList>
            <person name="Komaki H."/>
            <person name="Tamura T."/>
        </authorList>
    </citation>
    <scope>NUCLEOTIDE SEQUENCE</scope>
    <source>
        <strain evidence="1">NBRC 107355</strain>
    </source>
</reference>
<dbReference type="InterPro" id="IPR007344">
    <property type="entry name" value="GrpB/CoaE"/>
</dbReference>
<dbReference type="Proteomes" id="UP000612808">
    <property type="component" value="Unassembled WGS sequence"/>
</dbReference>